<evidence type="ECO:0000313" key="3">
    <source>
        <dbReference type="Proteomes" id="UP000007364"/>
    </source>
</evidence>
<reference evidence="2 3" key="1">
    <citation type="journal article" date="2012" name="J. Bacteriol.">
        <title>Genome Sequence of Galbibacter marinum Type Strain ck-I2-15.</title>
        <authorList>
            <person name="Lai Q."/>
            <person name="Li C."/>
            <person name="Shao Z."/>
        </authorList>
    </citation>
    <scope>NUCLEOTIDE SEQUENCE [LARGE SCALE GENOMIC DNA]</scope>
    <source>
        <strain evidence="3">ck-I2-15</strain>
    </source>
</reference>
<gene>
    <name evidence="2" type="ORF">I215_04725</name>
</gene>
<comment type="caution">
    <text evidence="2">The sequence shown here is derived from an EMBL/GenBank/DDBJ whole genome shotgun (WGS) entry which is preliminary data.</text>
</comment>
<feature type="transmembrane region" description="Helical" evidence="1">
    <location>
        <begin position="188"/>
        <end position="214"/>
    </location>
</feature>
<dbReference type="OrthoDB" id="1467772at2"/>
<keyword evidence="1" id="KW-0812">Transmembrane</keyword>
<dbReference type="EMBL" id="AMSG01000004">
    <property type="protein sequence ID" value="EKF55827.1"/>
    <property type="molecule type" value="Genomic_DNA"/>
</dbReference>
<feature type="transmembrane region" description="Helical" evidence="1">
    <location>
        <begin position="43"/>
        <end position="60"/>
    </location>
</feature>
<feature type="transmembrane region" description="Helical" evidence="1">
    <location>
        <begin position="154"/>
        <end position="176"/>
    </location>
</feature>
<proteinExistence type="predicted"/>
<feature type="transmembrane region" description="Helical" evidence="1">
    <location>
        <begin position="250"/>
        <end position="269"/>
    </location>
</feature>
<name>K2QLZ6_9FLAO</name>
<evidence type="ECO:0000313" key="2">
    <source>
        <dbReference type="EMBL" id="EKF55827.1"/>
    </source>
</evidence>
<accession>K2QLZ6</accession>
<dbReference type="STRING" id="555500.I215_04725"/>
<sequence length="270" mass="30917">MEWLKKMFNFYLDANIHVALGVYALVQVTLLEYDLPYDEPISLALFFGTIVEYGFIKYASLAKHYLFVRQKYLKLIQFFSFSCALIAIYYVSQLNLRTILVTAALVLVAFLYVVPSMTTKKNLRSLKGIKAFVVSLTWSASTLLLPLLNNDVPITSDVLIDLVQRFLFILALMVPFEIRDLKYDEPNLITIPQVFGVSGSRLFGMVLLVFFVVFGLLKSDLNTNSLYVEWAVALMLLLALAFTRENQSRYFASFFVEGISILWWLGLLLF</sequence>
<feature type="transmembrane region" description="Helical" evidence="1">
    <location>
        <begin position="12"/>
        <end position="31"/>
    </location>
</feature>
<protein>
    <recommendedName>
        <fullName evidence="4">Prenyltransferase</fullName>
    </recommendedName>
</protein>
<feature type="transmembrane region" description="Helical" evidence="1">
    <location>
        <begin position="226"/>
        <end position="243"/>
    </location>
</feature>
<evidence type="ECO:0008006" key="4">
    <source>
        <dbReference type="Google" id="ProtNLM"/>
    </source>
</evidence>
<dbReference type="AlphaFoldDB" id="K2QLZ6"/>
<keyword evidence="3" id="KW-1185">Reference proteome</keyword>
<feature type="transmembrane region" description="Helical" evidence="1">
    <location>
        <begin position="129"/>
        <end position="148"/>
    </location>
</feature>
<dbReference type="eggNOG" id="COG0382">
    <property type="taxonomic scope" value="Bacteria"/>
</dbReference>
<dbReference type="Proteomes" id="UP000007364">
    <property type="component" value="Unassembled WGS sequence"/>
</dbReference>
<keyword evidence="1" id="KW-0472">Membrane</keyword>
<evidence type="ECO:0000256" key="1">
    <source>
        <dbReference type="SAM" id="Phobius"/>
    </source>
</evidence>
<keyword evidence="1" id="KW-1133">Transmembrane helix</keyword>
<organism evidence="2 3">
    <name type="scientific">Galbibacter marinus</name>
    <dbReference type="NCBI Taxonomy" id="555500"/>
    <lineage>
        <taxon>Bacteria</taxon>
        <taxon>Pseudomonadati</taxon>
        <taxon>Bacteroidota</taxon>
        <taxon>Flavobacteriia</taxon>
        <taxon>Flavobacteriales</taxon>
        <taxon>Flavobacteriaceae</taxon>
        <taxon>Galbibacter</taxon>
    </lineage>
</organism>
<dbReference type="PATRIC" id="fig|555500.3.peg.978"/>
<feature type="transmembrane region" description="Helical" evidence="1">
    <location>
        <begin position="72"/>
        <end position="92"/>
    </location>
</feature>
<feature type="transmembrane region" description="Helical" evidence="1">
    <location>
        <begin position="98"/>
        <end position="117"/>
    </location>
</feature>